<evidence type="ECO:0000256" key="2">
    <source>
        <dbReference type="ARBA" id="ARBA00022603"/>
    </source>
</evidence>
<accession>A0A7W9LJY0</accession>
<keyword evidence="2 5" id="KW-0489">Methyltransferase</keyword>
<dbReference type="Gene3D" id="3.40.50.150">
    <property type="entry name" value="Vaccinia Virus protein VP39"/>
    <property type="match status" value="1"/>
</dbReference>
<organism evidence="5 6">
    <name type="scientific">Jiangella mangrovi</name>
    <dbReference type="NCBI Taxonomy" id="1524084"/>
    <lineage>
        <taxon>Bacteria</taxon>
        <taxon>Bacillati</taxon>
        <taxon>Actinomycetota</taxon>
        <taxon>Actinomycetes</taxon>
        <taxon>Jiangellales</taxon>
        <taxon>Jiangellaceae</taxon>
        <taxon>Jiangella</taxon>
    </lineage>
</organism>
<dbReference type="GO" id="GO:0032259">
    <property type="term" value="P:methylation"/>
    <property type="evidence" value="ECO:0007669"/>
    <property type="project" value="UniProtKB-KW"/>
</dbReference>
<comment type="caution">
    <text evidence="5">The sequence shown here is derived from an EMBL/GenBank/DDBJ whole genome shotgun (WGS) entry which is preliminary data.</text>
</comment>
<dbReference type="InterPro" id="IPR029063">
    <property type="entry name" value="SAM-dependent_MTases_sf"/>
</dbReference>
<evidence type="ECO:0000259" key="4">
    <source>
        <dbReference type="Pfam" id="PF08241"/>
    </source>
</evidence>
<evidence type="ECO:0000313" key="6">
    <source>
        <dbReference type="Proteomes" id="UP000542813"/>
    </source>
</evidence>
<keyword evidence="6" id="KW-1185">Reference proteome</keyword>
<protein>
    <submittedName>
        <fullName evidence="5">SAM-dependent methyltransferase</fullName>
    </submittedName>
</protein>
<evidence type="ECO:0000256" key="1">
    <source>
        <dbReference type="ARBA" id="ARBA00008361"/>
    </source>
</evidence>
<sequence length="267" mass="29419">MADRELRTIFDEDAELYDRCRPGYPETIFDDLAELAGLAPGRRVVEIGPGTGQATRRLVAHGTEVVAVELGANLAAVLRERTAGQPVEVVEAAFEHWSAGAPVASADLVASFTAWHWLDPGIRGERVARVLRPGGALATVTTEHVLGGTADFFAHVQDCYERWDPATPPGLRLTPADDIAPITDEVDDSPLFQPAVRRRYRADVTYDRQGYLDLLSTYSGHRALRPDLRRGLFDCIGGLIDGRYGGHITKAYLYELRVTRTWPSKSH</sequence>
<dbReference type="RefSeq" id="WP_184820145.1">
    <property type="nucleotide sequence ID" value="NZ_JACHMM010000001.1"/>
</dbReference>
<dbReference type="CDD" id="cd02440">
    <property type="entry name" value="AdoMet_MTases"/>
    <property type="match status" value="1"/>
</dbReference>
<dbReference type="Proteomes" id="UP000542813">
    <property type="component" value="Unassembled WGS sequence"/>
</dbReference>
<proteinExistence type="inferred from homology"/>
<dbReference type="PANTHER" id="PTHR44942">
    <property type="entry name" value="METHYLTRANSF_11 DOMAIN-CONTAINING PROTEIN"/>
    <property type="match status" value="1"/>
</dbReference>
<feature type="domain" description="Methyltransferase type 11" evidence="4">
    <location>
        <begin position="45"/>
        <end position="138"/>
    </location>
</feature>
<evidence type="ECO:0000256" key="3">
    <source>
        <dbReference type="ARBA" id="ARBA00022679"/>
    </source>
</evidence>
<reference evidence="5 6" key="1">
    <citation type="submission" date="2020-08" db="EMBL/GenBank/DDBJ databases">
        <title>Sequencing the genomes of 1000 actinobacteria strains.</title>
        <authorList>
            <person name="Klenk H.-P."/>
        </authorList>
    </citation>
    <scope>NUCLEOTIDE SEQUENCE [LARGE SCALE GENOMIC DNA]</scope>
    <source>
        <strain evidence="5 6">DSM 102122</strain>
    </source>
</reference>
<dbReference type="AlphaFoldDB" id="A0A7W9LJY0"/>
<comment type="similarity">
    <text evidence="1">Belongs to the methyltransferase superfamily.</text>
</comment>
<gene>
    <name evidence="5" type="ORF">HD601_001170</name>
</gene>
<dbReference type="PANTHER" id="PTHR44942:SF4">
    <property type="entry name" value="METHYLTRANSFERASE TYPE 11 DOMAIN-CONTAINING PROTEIN"/>
    <property type="match status" value="1"/>
</dbReference>
<dbReference type="EMBL" id="JACHMM010000001">
    <property type="protein sequence ID" value="MBB5786595.1"/>
    <property type="molecule type" value="Genomic_DNA"/>
</dbReference>
<keyword evidence="3 5" id="KW-0808">Transferase</keyword>
<name>A0A7W9LJY0_9ACTN</name>
<dbReference type="InterPro" id="IPR051052">
    <property type="entry name" value="Diverse_substrate_MTase"/>
</dbReference>
<evidence type="ECO:0000313" key="5">
    <source>
        <dbReference type="EMBL" id="MBB5786595.1"/>
    </source>
</evidence>
<dbReference type="InterPro" id="IPR013216">
    <property type="entry name" value="Methyltransf_11"/>
</dbReference>
<dbReference type="GO" id="GO:0008757">
    <property type="term" value="F:S-adenosylmethionine-dependent methyltransferase activity"/>
    <property type="evidence" value="ECO:0007669"/>
    <property type="project" value="InterPro"/>
</dbReference>
<dbReference type="SUPFAM" id="SSF53335">
    <property type="entry name" value="S-adenosyl-L-methionine-dependent methyltransferases"/>
    <property type="match status" value="1"/>
</dbReference>
<dbReference type="Pfam" id="PF08241">
    <property type="entry name" value="Methyltransf_11"/>
    <property type="match status" value="1"/>
</dbReference>